<dbReference type="Proteomes" id="UP000033607">
    <property type="component" value="Unassembled WGS sequence"/>
</dbReference>
<dbReference type="PATRIC" id="fig|1637645.4.peg.3136"/>
<gene>
    <name evidence="2" type="ORF">WN50_01400</name>
</gene>
<sequence>MSVILTEKAAFRLRTFVRGSAGGTEAQKGVRLAVVDGGCNGYEYSIDITSNPKPDDLTFEQDKVSIYVDPKSAPLLDGIVIDFVESLTQSGFVFKNPNATETCGCGKSFAAGDCTPSATPCS</sequence>
<dbReference type="InterPro" id="IPR000361">
    <property type="entry name" value="ATAP_core_dom"/>
</dbReference>
<proteinExistence type="predicted"/>
<dbReference type="OrthoDB" id="9801228at2"/>
<evidence type="ECO:0000259" key="1">
    <source>
        <dbReference type="Pfam" id="PF01521"/>
    </source>
</evidence>
<evidence type="ECO:0000313" key="3">
    <source>
        <dbReference type="Proteomes" id="UP000033607"/>
    </source>
</evidence>
<organism evidence="2 3">
    <name type="scientific">Limnoraphis robusta CS-951</name>
    <dbReference type="NCBI Taxonomy" id="1637645"/>
    <lineage>
        <taxon>Bacteria</taxon>
        <taxon>Bacillati</taxon>
        <taxon>Cyanobacteriota</taxon>
        <taxon>Cyanophyceae</taxon>
        <taxon>Oscillatoriophycideae</taxon>
        <taxon>Oscillatoriales</taxon>
        <taxon>Sirenicapillariaceae</taxon>
        <taxon>Limnoraphis</taxon>
    </lineage>
</organism>
<accession>A0A0F5YNP0</accession>
<dbReference type="Pfam" id="PF01521">
    <property type="entry name" value="Fe-S_biosyn"/>
    <property type="match status" value="1"/>
</dbReference>
<dbReference type="InterPro" id="IPR016092">
    <property type="entry name" value="ATAP"/>
</dbReference>
<dbReference type="RefSeq" id="WP_046276708.1">
    <property type="nucleotide sequence ID" value="NZ_LATL02000154.1"/>
</dbReference>
<dbReference type="EMBL" id="LATL02000154">
    <property type="protein sequence ID" value="KKD39800.1"/>
    <property type="molecule type" value="Genomic_DNA"/>
</dbReference>
<dbReference type="InterPro" id="IPR035903">
    <property type="entry name" value="HesB-like_dom_sf"/>
</dbReference>
<dbReference type="GO" id="GO:0051539">
    <property type="term" value="F:4 iron, 4 sulfur cluster binding"/>
    <property type="evidence" value="ECO:0007669"/>
    <property type="project" value="TreeGrafter"/>
</dbReference>
<feature type="domain" description="Core" evidence="1">
    <location>
        <begin position="1"/>
        <end position="107"/>
    </location>
</feature>
<dbReference type="GO" id="GO:0016226">
    <property type="term" value="P:iron-sulfur cluster assembly"/>
    <property type="evidence" value="ECO:0007669"/>
    <property type="project" value="InterPro"/>
</dbReference>
<dbReference type="GO" id="GO:0051537">
    <property type="term" value="F:2 iron, 2 sulfur cluster binding"/>
    <property type="evidence" value="ECO:0007669"/>
    <property type="project" value="TreeGrafter"/>
</dbReference>
<dbReference type="NCBIfam" id="TIGR00049">
    <property type="entry name" value="iron-sulfur cluster assembly accessory protein"/>
    <property type="match status" value="1"/>
</dbReference>
<dbReference type="PANTHER" id="PTHR43011">
    <property type="entry name" value="IRON-SULFUR CLUSTER ASSEMBLY 2 HOMOLOG, MITOCHONDRIAL"/>
    <property type="match status" value="1"/>
</dbReference>
<dbReference type="PROSITE" id="PS01152">
    <property type="entry name" value="HESB"/>
    <property type="match status" value="1"/>
</dbReference>
<dbReference type="PANTHER" id="PTHR43011:SF1">
    <property type="entry name" value="IRON-SULFUR CLUSTER ASSEMBLY 2 HOMOLOG, MITOCHONDRIAL"/>
    <property type="match status" value="1"/>
</dbReference>
<dbReference type="SUPFAM" id="SSF89360">
    <property type="entry name" value="HesB-like domain"/>
    <property type="match status" value="1"/>
</dbReference>
<reference evidence="2 3" key="1">
    <citation type="submission" date="2015-06" db="EMBL/GenBank/DDBJ databases">
        <title>Draft genome assembly of filamentous brackish cyanobacterium Limnoraphis robusta strain CS-951.</title>
        <authorList>
            <person name="Willis A."/>
            <person name="Parks M."/>
            <person name="Burford M.A."/>
        </authorList>
    </citation>
    <scope>NUCLEOTIDE SEQUENCE [LARGE SCALE GENOMIC DNA]</scope>
    <source>
        <strain evidence="2 3">CS-951</strain>
    </source>
</reference>
<protein>
    <submittedName>
        <fullName evidence="2">Fe-S cluster assembly protein HesB</fullName>
    </submittedName>
</protein>
<dbReference type="GO" id="GO:0005506">
    <property type="term" value="F:iron ion binding"/>
    <property type="evidence" value="ECO:0007669"/>
    <property type="project" value="TreeGrafter"/>
</dbReference>
<dbReference type="AlphaFoldDB" id="A0A0F5YNP0"/>
<dbReference type="Gene3D" id="2.60.300.12">
    <property type="entry name" value="HesB-like domain"/>
    <property type="match status" value="1"/>
</dbReference>
<dbReference type="InterPro" id="IPR017870">
    <property type="entry name" value="FeS_cluster_insertion_CS"/>
</dbReference>
<comment type="caution">
    <text evidence="2">The sequence shown here is derived from an EMBL/GenBank/DDBJ whole genome shotgun (WGS) entry which is preliminary data.</text>
</comment>
<evidence type="ECO:0000313" key="2">
    <source>
        <dbReference type="EMBL" id="KKD39800.1"/>
    </source>
</evidence>
<name>A0A0F5YNP0_9CYAN</name>